<proteinExistence type="predicted"/>
<evidence type="ECO:0000256" key="2">
    <source>
        <dbReference type="SAM" id="Phobius"/>
    </source>
</evidence>
<gene>
    <name evidence="3" type="ORF">Agabi119p4_8473</name>
</gene>
<feature type="transmembrane region" description="Helical" evidence="2">
    <location>
        <begin position="16"/>
        <end position="40"/>
    </location>
</feature>
<dbReference type="AlphaFoldDB" id="A0A8H7EYS8"/>
<evidence type="ECO:0000256" key="1">
    <source>
        <dbReference type="SAM" id="MobiDB-lite"/>
    </source>
</evidence>
<accession>A0A8H7EYS8</accession>
<evidence type="ECO:0000313" key="3">
    <source>
        <dbReference type="EMBL" id="KAF7763936.1"/>
    </source>
</evidence>
<protein>
    <submittedName>
        <fullName evidence="3">Uncharacterized protein</fullName>
    </submittedName>
</protein>
<keyword evidence="2" id="KW-1133">Transmembrane helix</keyword>
<evidence type="ECO:0000313" key="4">
    <source>
        <dbReference type="Proteomes" id="UP000629468"/>
    </source>
</evidence>
<feature type="region of interest" description="Disordered" evidence="1">
    <location>
        <begin position="642"/>
        <end position="668"/>
    </location>
</feature>
<keyword evidence="2" id="KW-0812">Transmembrane</keyword>
<reference evidence="3 4" key="1">
    <citation type="journal article" name="Sci. Rep.">
        <title>Telomere-to-telomere assembled and centromere annotated genomes of the two main subspecies of the button mushroom Agaricus bisporus reveal especially polymorphic chromosome ends.</title>
        <authorList>
            <person name="Sonnenberg A.S.M."/>
            <person name="Sedaghat-Telgerd N."/>
            <person name="Lavrijssen B."/>
            <person name="Ohm R.A."/>
            <person name="Hendrickx P.M."/>
            <person name="Scholtmeijer K."/>
            <person name="Baars J.J.P."/>
            <person name="van Peer A."/>
        </authorList>
    </citation>
    <scope>NUCLEOTIDE SEQUENCE [LARGE SCALE GENOMIC DNA]</scope>
    <source>
        <strain evidence="3 4">H119_p4</strain>
    </source>
</reference>
<name>A0A8H7EYS8_AGABI</name>
<feature type="transmembrane region" description="Helical" evidence="2">
    <location>
        <begin position="77"/>
        <end position="104"/>
    </location>
</feature>
<comment type="caution">
    <text evidence="3">The sequence shown here is derived from an EMBL/GenBank/DDBJ whole genome shotgun (WGS) entry which is preliminary data.</text>
</comment>
<organism evidence="3 4">
    <name type="scientific">Agaricus bisporus var. burnettii</name>
    <dbReference type="NCBI Taxonomy" id="192524"/>
    <lineage>
        <taxon>Eukaryota</taxon>
        <taxon>Fungi</taxon>
        <taxon>Dikarya</taxon>
        <taxon>Basidiomycota</taxon>
        <taxon>Agaricomycotina</taxon>
        <taxon>Agaricomycetes</taxon>
        <taxon>Agaricomycetidae</taxon>
        <taxon>Agaricales</taxon>
        <taxon>Agaricineae</taxon>
        <taxon>Agaricaceae</taxon>
        <taxon>Agaricus</taxon>
    </lineage>
</organism>
<dbReference type="EMBL" id="JABXXO010000011">
    <property type="protein sequence ID" value="KAF7763936.1"/>
    <property type="molecule type" value="Genomic_DNA"/>
</dbReference>
<sequence length="699" mass="76590">MIYVVSRLSIAEAATIINAAITFVQVTLPVSLVLLVIHFMSRTNQAVAWSSLGQILHSSIWPTLLRSDSTSRKSTGFAVPTITILITACTVLVAVAGVILPLGLHDGPPFIDHPKYVTANYIPDDSPLALATTPNRFKYLYGRPCGRTEFPPCLNIAAKSQNTPTASTVQVLNSTPQGPFTLQYRRFYNEVPDLGTLYSSSGLSGTVQSFLQQDGIFAVEGLIVDMTTDHPGIGFWNTTVPEADHGGTWSQDVLWLEPLTECIHTNLTVSYEMTDSGPFQDNYNLTDHGGFYDLIVDIPPLSRDGQNINLSRRAYRSAVLSNLIAMVYLNTSRESSFEGKNYTIIYDLTSGLSLSSLTVGHITSLPLSYLNGTVESGSFISTACQGFEDSDIANKSNIHVSCGAFLGPPLRTDEGDPETSVKVLGGGRTSTLRLSRKPAGQTVLWGIEKENFKIRSIDLMWGRIDDRYENDSSIWAIRSEGLYLPAGRSAFDVTALPSGPAHAAHETTWKQIYETAFARDDYLVDYRGTFDYAMRRKYQAIVEQNPVNGYASIRNIVWTDMMLNSVVGTATNATAFFSAYKPSIEYRMPFAIPGFILLAIWLPSFLLAIVLFGMGALRLGYMRDVFNHTSIGRAVVGASSLRDENSSNQPELFVPADSSSETAHDGNDVWVGSEATPVTLFLDRGSTYETVPLESTGRH</sequence>
<keyword evidence="2" id="KW-0472">Membrane</keyword>
<feature type="transmembrane region" description="Helical" evidence="2">
    <location>
        <begin position="590"/>
        <end position="613"/>
    </location>
</feature>
<dbReference type="Proteomes" id="UP000629468">
    <property type="component" value="Unassembled WGS sequence"/>
</dbReference>